<dbReference type="AlphaFoldDB" id="A0A9P9J615"/>
<feature type="region of interest" description="Disordered" evidence="1">
    <location>
        <begin position="123"/>
        <end position="155"/>
    </location>
</feature>
<proteinExistence type="predicted"/>
<dbReference type="EMBL" id="JAGMUU010000009">
    <property type="protein sequence ID" value="KAH7145920.1"/>
    <property type="molecule type" value="Genomic_DNA"/>
</dbReference>
<feature type="region of interest" description="Disordered" evidence="1">
    <location>
        <begin position="31"/>
        <end position="63"/>
    </location>
</feature>
<evidence type="ECO:0000313" key="3">
    <source>
        <dbReference type="Proteomes" id="UP000717696"/>
    </source>
</evidence>
<gene>
    <name evidence="2" type="ORF">B0J13DRAFT_666575</name>
</gene>
<feature type="compositionally biased region" description="Polar residues" evidence="1">
    <location>
        <begin position="178"/>
        <end position="193"/>
    </location>
</feature>
<sequence>MGTFLELSVHQSVNNVVSPWHIVVARDARTKDEDNPIRENGNQDPACRSSLAKPVPSTHTSAGLWSPEYDMHRSGVVLLAYGSQPLLALGILPVCPSSRHITLARLIVASGVGDIIAPSSHTFRHAEHVPKGRSEESFPGVVPRSRSQESFPGGRAETGPWLASYAAPFQPWTETQASQLGRTHIRSSPASRSSDQEEPTNARDFVAALTSRSTITPCVRCIAKPVGDTEVMRALPAPYYMLPFPLCNKPPASNAWSVTGLLLRVRSFRRWGFFVAVIINQ</sequence>
<name>A0A9P9J615_9HYPO</name>
<reference evidence="2" key="1">
    <citation type="journal article" date="2021" name="Nat. Commun.">
        <title>Genetic determinants of endophytism in the Arabidopsis root mycobiome.</title>
        <authorList>
            <person name="Mesny F."/>
            <person name="Miyauchi S."/>
            <person name="Thiergart T."/>
            <person name="Pickel B."/>
            <person name="Atanasova L."/>
            <person name="Karlsson M."/>
            <person name="Huettel B."/>
            <person name="Barry K.W."/>
            <person name="Haridas S."/>
            <person name="Chen C."/>
            <person name="Bauer D."/>
            <person name="Andreopoulos W."/>
            <person name="Pangilinan J."/>
            <person name="LaButti K."/>
            <person name="Riley R."/>
            <person name="Lipzen A."/>
            <person name="Clum A."/>
            <person name="Drula E."/>
            <person name="Henrissat B."/>
            <person name="Kohler A."/>
            <person name="Grigoriev I.V."/>
            <person name="Martin F.M."/>
            <person name="Hacquard S."/>
        </authorList>
    </citation>
    <scope>NUCLEOTIDE SEQUENCE</scope>
    <source>
        <strain evidence="2">MPI-CAGE-AT-0021</strain>
    </source>
</reference>
<dbReference type="Proteomes" id="UP000717696">
    <property type="component" value="Unassembled WGS sequence"/>
</dbReference>
<evidence type="ECO:0000256" key="1">
    <source>
        <dbReference type="SAM" id="MobiDB-lite"/>
    </source>
</evidence>
<protein>
    <submittedName>
        <fullName evidence="2">Uncharacterized protein</fullName>
    </submittedName>
</protein>
<feature type="region of interest" description="Disordered" evidence="1">
    <location>
        <begin position="178"/>
        <end position="201"/>
    </location>
</feature>
<comment type="caution">
    <text evidence="2">The sequence shown here is derived from an EMBL/GenBank/DDBJ whole genome shotgun (WGS) entry which is preliminary data.</text>
</comment>
<evidence type="ECO:0000313" key="2">
    <source>
        <dbReference type="EMBL" id="KAH7145920.1"/>
    </source>
</evidence>
<feature type="compositionally biased region" description="Basic and acidic residues" evidence="1">
    <location>
        <begin position="124"/>
        <end position="136"/>
    </location>
</feature>
<accession>A0A9P9J615</accession>
<keyword evidence="3" id="KW-1185">Reference proteome</keyword>
<organism evidence="2 3">
    <name type="scientific">Dactylonectria estremocensis</name>
    <dbReference type="NCBI Taxonomy" id="1079267"/>
    <lineage>
        <taxon>Eukaryota</taxon>
        <taxon>Fungi</taxon>
        <taxon>Dikarya</taxon>
        <taxon>Ascomycota</taxon>
        <taxon>Pezizomycotina</taxon>
        <taxon>Sordariomycetes</taxon>
        <taxon>Hypocreomycetidae</taxon>
        <taxon>Hypocreales</taxon>
        <taxon>Nectriaceae</taxon>
        <taxon>Dactylonectria</taxon>
    </lineage>
</organism>